<dbReference type="PANTHER" id="PTHR32196">
    <property type="entry name" value="ABC TRANSPORTER PERMEASE PROTEIN YPHD-RELATED-RELATED"/>
    <property type="match status" value="1"/>
</dbReference>
<dbReference type="GO" id="GO:0022857">
    <property type="term" value="F:transmembrane transporter activity"/>
    <property type="evidence" value="ECO:0007669"/>
    <property type="project" value="InterPro"/>
</dbReference>
<evidence type="ECO:0000256" key="6">
    <source>
        <dbReference type="ARBA" id="ARBA00022989"/>
    </source>
</evidence>
<evidence type="ECO:0000256" key="7">
    <source>
        <dbReference type="ARBA" id="ARBA00023136"/>
    </source>
</evidence>
<keyword evidence="4" id="KW-0997">Cell inner membrane</keyword>
<comment type="caution">
    <text evidence="10">The sequence shown here is derived from an EMBL/GenBank/DDBJ whole genome shotgun (WGS) entry which is preliminary data.</text>
</comment>
<feature type="transmembrane region" description="Helical" evidence="9">
    <location>
        <begin position="62"/>
        <end position="95"/>
    </location>
</feature>
<keyword evidence="3" id="KW-1003">Cell membrane</keyword>
<keyword evidence="11" id="KW-1185">Reference proteome</keyword>
<feature type="transmembrane region" description="Helical" evidence="9">
    <location>
        <begin position="135"/>
        <end position="154"/>
    </location>
</feature>
<keyword evidence="7 9" id="KW-0472">Membrane</keyword>
<dbReference type="GO" id="GO:0005886">
    <property type="term" value="C:plasma membrane"/>
    <property type="evidence" value="ECO:0007669"/>
    <property type="project" value="UniProtKB-SubCell"/>
</dbReference>
<evidence type="ECO:0000313" key="11">
    <source>
        <dbReference type="Proteomes" id="UP000649345"/>
    </source>
</evidence>
<comment type="subcellular location">
    <subcellularLocation>
        <location evidence="1">Cell membrane</location>
        <topology evidence="1">Multi-pass membrane protein</topology>
    </subcellularLocation>
</comment>
<evidence type="ECO:0000256" key="5">
    <source>
        <dbReference type="ARBA" id="ARBA00022692"/>
    </source>
</evidence>
<keyword evidence="5 9" id="KW-0812">Transmembrane</keyword>
<evidence type="ECO:0000256" key="4">
    <source>
        <dbReference type="ARBA" id="ARBA00022519"/>
    </source>
</evidence>
<dbReference type="EMBL" id="JACOOR010000009">
    <property type="protein sequence ID" value="MBC5660906.1"/>
    <property type="molecule type" value="Genomic_DNA"/>
</dbReference>
<dbReference type="Pfam" id="PF02653">
    <property type="entry name" value="BPD_transp_2"/>
    <property type="match status" value="1"/>
</dbReference>
<keyword evidence="6 9" id="KW-1133">Transmembrane helix</keyword>
<feature type="transmembrane region" description="Helical" evidence="9">
    <location>
        <begin position="229"/>
        <end position="248"/>
    </location>
</feature>
<gene>
    <name evidence="10" type="ORF">H8S44_14180</name>
</gene>
<dbReference type="CDD" id="cd06579">
    <property type="entry name" value="TM_PBP1_transp_AraH_like"/>
    <property type="match status" value="1"/>
</dbReference>
<name>A0A923LDZ2_9FIRM</name>
<evidence type="ECO:0000256" key="3">
    <source>
        <dbReference type="ARBA" id="ARBA00022475"/>
    </source>
</evidence>
<proteinExistence type="predicted"/>
<dbReference type="AlphaFoldDB" id="A0A923LDZ2"/>
<reference evidence="10" key="1">
    <citation type="submission" date="2020-08" db="EMBL/GenBank/DDBJ databases">
        <title>Genome public.</title>
        <authorList>
            <person name="Liu C."/>
            <person name="Sun Q."/>
        </authorList>
    </citation>
    <scope>NUCLEOTIDE SEQUENCE</scope>
    <source>
        <strain evidence="10">NSJ-68</strain>
    </source>
</reference>
<keyword evidence="2" id="KW-0813">Transport</keyword>
<evidence type="ECO:0000256" key="8">
    <source>
        <dbReference type="ARBA" id="ARBA00039381"/>
    </source>
</evidence>
<evidence type="ECO:0000256" key="9">
    <source>
        <dbReference type="SAM" id="Phobius"/>
    </source>
</evidence>
<accession>A0A923LDZ2</accession>
<evidence type="ECO:0000256" key="1">
    <source>
        <dbReference type="ARBA" id="ARBA00004651"/>
    </source>
</evidence>
<evidence type="ECO:0000256" key="2">
    <source>
        <dbReference type="ARBA" id="ARBA00022448"/>
    </source>
</evidence>
<evidence type="ECO:0000313" key="10">
    <source>
        <dbReference type="EMBL" id="MBC5660906.1"/>
    </source>
</evidence>
<protein>
    <recommendedName>
        <fullName evidence="8">Autoinducer 2 import system permease protein LsrD</fullName>
    </recommendedName>
</protein>
<feature type="transmembrane region" description="Helical" evidence="9">
    <location>
        <begin position="101"/>
        <end position="123"/>
    </location>
</feature>
<feature type="transmembrane region" description="Helical" evidence="9">
    <location>
        <begin position="284"/>
        <end position="306"/>
    </location>
</feature>
<dbReference type="InterPro" id="IPR001851">
    <property type="entry name" value="ABC_transp_permease"/>
</dbReference>
<sequence length="333" mass="35680">MVQSKENIKFRGTVSKVMKFLKSYLVMVSIVLLVIVTILVEPKFLSMPNLINIIRQFGPLSFFALGMTFVIMCGFIDLSISGIISLVVVTTYLLIEPLGQWAAMLVGIVVGMAAGYLNSILIITCGALTSAKALFITYGMSTVYGAIALIITAGKTGHLSWLQTDTSAFSLLAQGGFGELLSFSFLLFIVCLILLYIFQSKTYMGQSIYLTGGNKEAARLSGISIYKSISTIYVISGLMAAIGGIVLLSRVTTASPVVGKGYDTNAVLSVVVGGTRLKGGQGSVMRTVMGVLLVTLLSNCLNLLGLTPYMQTVFRGVILVIAIWIDNRNEEGN</sequence>
<feature type="transmembrane region" description="Helical" evidence="9">
    <location>
        <begin position="180"/>
        <end position="198"/>
    </location>
</feature>
<feature type="transmembrane region" description="Helical" evidence="9">
    <location>
        <begin position="20"/>
        <end position="41"/>
    </location>
</feature>
<dbReference type="RefSeq" id="WP_186997544.1">
    <property type="nucleotide sequence ID" value="NZ_JACOOR010000009.1"/>
</dbReference>
<organism evidence="10 11">
    <name type="scientific">Anaerosacchariphilus hominis</name>
    <dbReference type="NCBI Taxonomy" id="2763017"/>
    <lineage>
        <taxon>Bacteria</taxon>
        <taxon>Bacillati</taxon>
        <taxon>Bacillota</taxon>
        <taxon>Clostridia</taxon>
        <taxon>Lachnospirales</taxon>
        <taxon>Lachnospiraceae</taxon>
        <taxon>Anaerosacchariphilus</taxon>
    </lineage>
</organism>
<dbReference type="PANTHER" id="PTHR32196:SF71">
    <property type="entry name" value="AUTOINDUCER 2 IMPORT SYSTEM PERMEASE PROTEIN LSRD"/>
    <property type="match status" value="1"/>
</dbReference>
<dbReference type="Proteomes" id="UP000649345">
    <property type="component" value="Unassembled WGS sequence"/>
</dbReference>